<name>U5QC01_GLOK1</name>
<accession>U5QC01</accession>
<feature type="compositionally biased region" description="Polar residues" evidence="1">
    <location>
        <begin position="382"/>
        <end position="391"/>
    </location>
</feature>
<feature type="region of interest" description="Disordered" evidence="1">
    <location>
        <begin position="380"/>
        <end position="410"/>
    </location>
</feature>
<dbReference type="RefSeq" id="WP_023171327.1">
    <property type="nucleotide sequence ID" value="NC_022600.1"/>
</dbReference>
<gene>
    <name evidence="2" type="ORF">GKIL_0091</name>
</gene>
<reference evidence="2 3" key="1">
    <citation type="journal article" date="2013" name="PLoS ONE">
        <title>Cultivation and Complete Genome Sequencing of Gloeobacter kilaueensis sp. nov., from a Lava Cave in Kilauea Caldera, Hawai'i.</title>
        <authorList>
            <person name="Saw J.H."/>
            <person name="Schatz M."/>
            <person name="Brown M.V."/>
            <person name="Kunkel D.D."/>
            <person name="Foster J.S."/>
            <person name="Shick H."/>
            <person name="Christensen S."/>
            <person name="Hou S."/>
            <person name="Wan X."/>
            <person name="Donachie S.P."/>
        </authorList>
    </citation>
    <scope>NUCLEOTIDE SEQUENCE [LARGE SCALE GENOMIC DNA]</scope>
    <source>
        <strain evidence="3">JS</strain>
    </source>
</reference>
<keyword evidence="3" id="KW-1185">Reference proteome</keyword>
<evidence type="ECO:0000313" key="3">
    <source>
        <dbReference type="Proteomes" id="UP000017396"/>
    </source>
</evidence>
<dbReference type="Proteomes" id="UP000017396">
    <property type="component" value="Chromosome"/>
</dbReference>
<proteinExistence type="predicted"/>
<protein>
    <submittedName>
        <fullName evidence="2">Uncharacterized protein</fullName>
    </submittedName>
</protein>
<evidence type="ECO:0000313" key="2">
    <source>
        <dbReference type="EMBL" id="AGY56338.1"/>
    </source>
</evidence>
<organism evidence="2 3">
    <name type="scientific">Gloeobacter kilaueensis (strain ATCC BAA-2537 / CCAP 1431/1 / ULC 316 / JS1)</name>
    <dbReference type="NCBI Taxonomy" id="1183438"/>
    <lineage>
        <taxon>Bacteria</taxon>
        <taxon>Bacillati</taxon>
        <taxon>Cyanobacteriota</taxon>
        <taxon>Cyanophyceae</taxon>
        <taxon>Gloeobacterales</taxon>
        <taxon>Gloeobacteraceae</taxon>
        <taxon>Gloeobacter</taxon>
    </lineage>
</organism>
<dbReference type="KEGG" id="glj:GKIL_0091"/>
<dbReference type="EMBL" id="CP003587">
    <property type="protein sequence ID" value="AGY56338.1"/>
    <property type="molecule type" value="Genomic_DNA"/>
</dbReference>
<sequence length="410" mass="45157">MKTSFSWALLLRSQRYWAAGLVVVIGVAAGSVGVAARADVLQDILTSDPAVDMVDEEFDQTNDQFAWVESTSRGKGPLWLGKVDPKTGEFVPPTGKALQVDTDALTLPKVFNGAEWAFANNDSLGNAIVYTKSTDKDKALGVATFDGNVWTPSVLANSTGSQGPIGSRDNNDTAPRIFYFNTDPLTKQKVAKWREIYNPATEAVVPNVDPPGGRWVEGLRAVIYPTQLSRKEKQIFIYYVDTGVSEQVTFDAGEKITPFMWKAPEFGDDYLVMTVIDNVSVGIYRKLNGSWQQINNLLIPSTSKPYVSSSEPFTYNGKSYLFGLSQDDPNPKSLSALSDVWVAAIDPANPYYAKVSDSTDQKRRDPEVYITCQGPYIYFQRPNPSDSSKSSIYRVPASLGIPREPPPRCN</sequence>
<dbReference type="OrthoDB" id="1396907at2"/>
<dbReference type="HOGENOM" id="CLU_677503_0_0_3"/>
<evidence type="ECO:0000256" key="1">
    <source>
        <dbReference type="SAM" id="MobiDB-lite"/>
    </source>
</evidence>
<dbReference type="eggNOG" id="COG5354">
    <property type="taxonomic scope" value="Bacteria"/>
</dbReference>
<dbReference type="AlphaFoldDB" id="U5QC01"/>